<dbReference type="SUPFAM" id="SSF53448">
    <property type="entry name" value="Nucleotide-diphospho-sugar transferases"/>
    <property type="match status" value="1"/>
</dbReference>
<dbReference type="GO" id="GO:0016758">
    <property type="term" value="F:hexosyltransferase activity"/>
    <property type="evidence" value="ECO:0007669"/>
    <property type="project" value="UniProtKB-ARBA"/>
</dbReference>
<evidence type="ECO:0000313" key="2">
    <source>
        <dbReference type="EMBL" id="RKR85670.1"/>
    </source>
</evidence>
<dbReference type="PANTHER" id="PTHR22916:SF3">
    <property type="entry name" value="UDP-GLCNAC:BETAGAL BETA-1,3-N-ACETYLGLUCOSAMINYLTRANSFERASE-LIKE PROTEIN 1"/>
    <property type="match status" value="1"/>
</dbReference>
<dbReference type="Proteomes" id="UP000268007">
    <property type="component" value="Unassembled WGS sequence"/>
</dbReference>
<sequence length="252" mass="28816">MSDKQSAEVNDNPTTHLNLPDKVSVVIVTFNAAKTLQACLNSIYKQNYSNIEIVIIDGKSTDDTVKIIEANSNKIGFWISEPDSGIYDAMNKALNHITGKWVYFLGADDTLLDDFSALCYELKVPGAFYYGSVLSRGMKCSGLVSEYYQAKIGIYHQAIIYSAEIFKKYKFDTRYRVSADYALNMQCWKDKTIPFVFKDYIIADFNHTGVSSSGPDDVFFADKSSLIRKNFGNRIWMRYMFRRMKEKLRGEK</sequence>
<dbReference type="InterPro" id="IPR001173">
    <property type="entry name" value="Glyco_trans_2-like"/>
</dbReference>
<evidence type="ECO:0000313" key="3">
    <source>
        <dbReference type="Proteomes" id="UP000268007"/>
    </source>
</evidence>
<evidence type="ECO:0000259" key="1">
    <source>
        <dbReference type="Pfam" id="PF00535"/>
    </source>
</evidence>
<protein>
    <submittedName>
        <fullName evidence="2">Glycosyl transferase family 2</fullName>
    </submittedName>
</protein>
<feature type="domain" description="Glycosyltransferase 2-like" evidence="1">
    <location>
        <begin position="24"/>
        <end position="115"/>
    </location>
</feature>
<keyword evidence="3" id="KW-1185">Reference proteome</keyword>
<gene>
    <name evidence="2" type="ORF">BDD43_5941</name>
</gene>
<dbReference type="Pfam" id="PF00535">
    <property type="entry name" value="Glycos_transf_2"/>
    <property type="match status" value="1"/>
</dbReference>
<accession>A0A495J9H8</accession>
<organism evidence="2 3">
    <name type="scientific">Mucilaginibacter gracilis</name>
    <dbReference type="NCBI Taxonomy" id="423350"/>
    <lineage>
        <taxon>Bacteria</taxon>
        <taxon>Pseudomonadati</taxon>
        <taxon>Bacteroidota</taxon>
        <taxon>Sphingobacteriia</taxon>
        <taxon>Sphingobacteriales</taxon>
        <taxon>Sphingobacteriaceae</taxon>
        <taxon>Mucilaginibacter</taxon>
    </lineage>
</organism>
<dbReference type="RefSeq" id="WP_121201705.1">
    <property type="nucleotide sequence ID" value="NZ_RBKU01000001.1"/>
</dbReference>
<dbReference type="CDD" id="cd06433">
    <property type="entry name" value="GT_2_WfgS_like"/>
    <property type="match status" value="1"/>
</dbReference>
<keyword evidence="2" id="KW-0808">Transferase</keyword>
<name>A0A495J9H8_9SPHI</name>
<dbReference type="Gene3D" id="3.90.550.10">
    <property type="entry name" value="Spore Coat Polysaccharide Biosynthesis Protein SpsA, Chain A"/>
    <property type="match status" value="1"/>
</dbReference>
<dbReference type="OrthoDB" id="9788101at2"/>
<proteinExistence type="predicted"/>
<dbReference type="EMBL" id="RBKU01000001">
    <property type="protein sequence ID" value="RKR85670.1"/>
    <property type="molecule type" value="Genomic_DNA"/>
</dbReference>
<dbReference type="InterPro" id="IPR029044">
    <property type="entry name" value="Nucleotide-diphossugar_trans"/>
</dbReference>
<comment type="caution">
    <text evidence="2">The sequence shown here is derived from an EMBL/GenBank/DDBJ whole genome shotgun (WGS) entry which is preliminary data.</text>
</comment>
<dbReference type="AlphaFoldDB" id="A0A495J9H8"/>
<dbReference type="PANTHER" id="PTHR22916">
    <property type="entry name" value="GLYCOSYLTRANSFERASE"/>
    <property type="match status" value="1"/>
</dbReference>
<reference evidence="2 3" key="1">
    <citation type="submission" date="2018-10" db="EMBL/GenBank/DDBJ databases">
        <title>Genomic Encyclopedia of Archaeal and Bacterial Type Strains, Phase II (KMG-II): from individual species to whole genera.</title>
        <authorList>
            <person name="Goeker M."/>
        </authorList>
    </citation>
    <scope>NUCLEOTIDE SEQUENCE [LARGE SCALE GENOMIC DNA]</scope>
    <source>
        <strain evidence="2 3">DSM 18602</strain>
    </source>
</reference>